<dbReference type="InterPro" id="IPR037138">
    <property type="entry name" value="His_deacetylse_dom_sf"/>
</dbReference>
<dbReference type="AlphaFoldDB" id="A0A8J8WD74"/>
<dbReference type="Gene3D" id="3.40.800.20">
    <property type="entry name" value="Histone deacetylase domain"/>
    <property type="match status" value="1"/>
</dbReference>
<dbReference type="SUPFAM" id="SSF52768">
    <property type="entry name" value="Arginase/deacetylase"/>
    <property type="match status" value="1"/>
</dbReference>
<proteinExistence type="predicted"/>
<organism evidence="1 2">
    <name type="scientific">Chionoecetes opilio</name>
    <name type="common">Atlantic snow crab</name>
    <name type="synonym">Cancer opilio</name>
    <dbReference type="NCBI Taxonomy" id="41210"/>
    <lineage>
        <taxon>Eukaryota</taxon>
        <taxon>Metazoa</taxon>
        <taxon>Ecdysozoa</taxon>
        <taxon>Arthropoda</taxon>
        <taxon>Crustacea</taxon>
        <taxon>Multicrustacea</taxon>
        <taxon>Malacostraca</taxon>
        <taxon>Eumalacostraca</taxon>
        <taxon>Eucarida</taxon>
        <taxon>Decapoda</taxon>
        <taxon>Pleocyemata</taxon>
        <taxon>Brachyura</taxon>
        <taxon>Eubrachyura</taxon>
        <taxon>Majoidea</taxon>
        <taxon>Majidae</taxon>
        <taxon>Chionoecetes</taxon>
    </lineage>
</organism>
<gene>
    <name evidence="1" type="primary">HDA2</name>
    <name evidence="1" type="ORF">GWK47_003019</name>
</gene>
<dbReference type="Proteomes" id="UP000770661">
    <property type="component" value="Unassembled WGS sequence"/>
</dbReference>
<protein>
    <submittedName>
        <fullName evidence="1">Histone deacetylase 2</fullName>
    </submittedName>
</protein>
<accession>A0A8J8WD74</accession>
<evidence type="ECO:0000313" key="1">
    <source>
        <dbReference type="EMBL" id="KAG0697405.1"/>
    </source>
</evidence>
<name>A0A8J8WD74_CHIOP</name>
<keyword evidence="2" id="KW-1185">Reference proteome</keyword>
<dbReference type="OrthoDB" id="7394150at2759"/>
<dbReference type="InterPro" id="IPR023696">
    <property type="entry name" value="Ureohydrolase_dom_sf"/>
</dbReference>
<evidence type="ECO:0000313" key="2">
    <source>
        <dbReference type="Proteomes" id="UP000770661"/>
    </source>
</evidence>
<comment type="caution">
    <text evidence="1">The sequence shown here is derived from an EMBL/GenBank/DDBJ whole genome shotgun (WGS) entry which is preliminary data.</text>
</comment>
<dbReference type="EMBL" id="JACEEZ010025794">
    <property type="protein sequence ID" value="KAG0697405.1"/>
    <property type="molecule type" value="Genomic_DNA"/>
</dbReference>
<reference evidence="1" key="1">
    <citation type="submission" date="2020-07" db="EMBL/GenBank/DDBJ databases">
        <title>The High-quality genome of the commercially important snow crab, Chionoecetes opilio.</title>
        <authorList>
            <person name="Jeong J.-H."/>
            <person name="Ryu S."/>
        </authorList>
    </citation>
    <scope>NUCLEOTIDE SEQUENCE</scope>
    <source>
        <strain evidence="1">MADBK_172401_WGS</strain>
        <tissue evidence="1">Digestive gland</tissue>
    </source>
</reference>
<sequence>MFLHPGQWSPGDWAEVCRSMASVSPEETVGNDVNARPKEMAADSKLYMDVGEECVSIVYRDEYNIHLLGMEKLHPFDACKWGNVVKHLKRKHWSKELKVVSPNEARESDLRLVHSASYLRSLKVRAEANTRPLSSITL</sequence>